<dbReference type="Pfam" id="PF00018">
    <property type="entry name" value="SH3_1"/>
    <property type="match status" value="1"/>
</dbReference>
<dbReference type="InterPro" id="IPR001452">
    <property type="entry name" value="SH3_domain"/>
</dbReference>
<evidence type="ECO:0000313" key="5">
    <source>
        <dbReference type="EMBL" id="CAH3015241.1"/>
    </source>
</evidence>
<dbReference type="EMBL" id="CALNXI010000021">
    <property type="protein sequence ID" value="CAH3015241.1"/>
    <property type="molecule type" value="Genomic_DNA"/>
</dbReference>
<evidence type="ECO:0000259" key="4">
    <source>
        <dbReference type="PROSITE" id="PS50002"/>
    </source>
</evidence>
<dbReference type="InterPro" id="IPR036028">
    <property type="entry name" value="SH3-like_dom_sf"/>
</dbReference>
<evidence type="ECO:0000313" key="6">
    <source>
        <dbReference type="Proteomes" id="UP001159427"/>
    </source>
</evidence>
<proteinExistence type="predicted"/>
<dbReference type="Pfam" id="PF07653">
    <property type="entry name" value="SH3_2"/>
    <property type="match status" value="1"/>
</dbReference>
<protein>
    <recommendedName>
        <fullName evidence="4">SH3 domain-containing protein</fullName>
    </recommendedName>
</protein>
<keyword evidence="1 2" id="KW-0728">SH3 domain</keyword>
<evidence type="ECO:0000256" key="3">
    <source>
        <dbReference type="SAM" id="MobiDB-lite"/>
    </source>
</evidence>
<feature type="domain" description="SH3" evidence="4">
    <location>
        <begin position="51"/>
        <end position="110"/>
    </location>
</feature>
<feature type="region of interest" description="Disordered" evidence="3">
    <location>
        <begin position="177"/>
        <end position="197"/>
    </location>
</feature>
<dbReference type="PANTHER" id="PTHR36693:SF1">
    <property type="entry name" value="GH02722P"/>
    <property type="match status" value="1"/>
</dbReference>
<name>A0ABN8LHX6_9CNID</name>
<comment type="caution">
    <text evidence="5">The sequence shown here is derived from an EMBL/GenBank/DDBJ whole genome shotgun (WGS) entry which is preliminary data.</text>
</comment>
<keyword evidence="6" id="KW-1185">Reference proteome</keyword>
<dbReference type="SMART" id="SM00326">
    <property type="entry name" value="SH3"/>
    <property type="match status" value="2"/>
</dbReference>
<dbReference type="Pfam" id="PF16065">
    <property type="entry name" value="DUF4807"/>
    <property type="match status" value="1"/>
</dbReference>
<dbReference type="CDD" id="cd00174">
    <property type="entry name" value="SH3"/>
    <property type="match status" value="2"/>
</dbReference>
<dbReference type="Gene3D" id="2.30.30.40">
    <property type="entry name" value="SH3 Domains"/>
    <property type="match status" value="2"/>
</dbReference>
<dbReference type="InterPro" id="IPR032072">
    <property type="entry name" value="DUF4807"/>
</dbReference>
<dbReference type="PANTHER" id="PTHR36693">
    <property type="entry name" value="GH02722P"/>
    <property type="match status" value="1"/>
</dbReference>
<organism evidence="5 6">
    <name type="scientific">Porites evermanni</name>
    <dbReference type="NCBI Taxonomy" id="104178"/>
    <lineage>
        <taxon>Eukaryota</taxon>
        <taxon>Metazoa</taxon>
        <taxon>Cnidaria</taxon>
        <taxon>Anthozoa</taxon>
        <taxon>Hexacorallia</taxon>
        <taxon>Scleractinia</taxon>
        <taxon>Fungiina</taxon>
        <taxon>Poritidae</taxon>
        <taxon>Porites</taxon>
    </lineage>
</organism>
<sequence length="566" mass="64442">MENMDVDQDDDSDSGISQAYSPAAVHSSLRMPDIAKTELASKLAAATSGNPAHIKARVLWKYEGVESTDLNADKGEIVLLLYRDKSKVYAVNRKGKKGFIPFNYCSVLRKNDFVTNGSFSPAEQTDEDGNFHPVKVYFHDDFIKENDTNLFHPRNTRISEKQDSSSIPRCRSDESLFGRNKQKSRTRQLSSSLEELTDDNQTTSMVSSLIQWDRKAPETYRRRQKVKVTHFRKFENDAVMVLYDFQAADENDLDVCRGEVVTVLNRDDNDWWWVMKVDGAEGFIPSSYTSVEAVRFTGEYFDKISTETVKCGAIVEVCQGKFSPFSIRVWLNVKPIFGRILWQRICVSEHFCVNLTSWLFHQWRGIKESNGKGTTESFKLVCIFVFNPGKACSLYMREKKAKSSSEVCSFHIHINVQSQTFLCVEPDLKWCRRLLVGLVEYMQLQDVMAWLSTLGGAYSAMGEHFCSYSEKAGQISQHQLLVAMRLGNPILAAQCKVFAAMSLIQRGQLIIASKIIREQYHLALNGLQDGKLLASCKAAWIRIQYIRKQRKAKLSRLLSCKDASTR</sequence>
<accession>A0ABN8LHX6</accession>
<dbReference type="Proteomes" id="UP001159427">
    <property type="component" value="Unassembled WGS sequence"/>
</dbReference>
<evidence type="ECO:0000256" key="2">
    <source>
        <dbReference type="PROSITE-ProRule" id="PRU00192"/>
    </source>
</evidence>
<evidence type="ECO:0000256" key="1">
    <source>
        <dbReference type="ARBA" id="ARBA00022443"/>
    </source>
</evidence>
<gene>
    <name evidence="5" type="ORF">PEVE_00014525</name>
</gene>
<dbReference type="PROSITE" id="PS50002">
    <property type="entry name" value="SH3"/>
    <property type="match status" value="2"/>
</dbReference>
<dbReference type="PRINTS" id="PR01887">
    <property type="entry name" value="SPECTRNALPHA"/>
</dbReference>
<dbReference type="SUPFAM" id="SSF50044">
    <property type="entry name" value="SH3-domain"/>
    <property type="match status" value="2"/>
</dbReference>
<feature type="compositionally biased region" description="Polar residues" evidence="3">
    <location>
        <begin position="187"/>
        <end position="197"/>
    </location>
</feature>
<reference evidence="5 6" key="1">
    <citation type="submission" date="2022-05" db="EMBL/GenBank/DDBJ databases">
        <authorList>
            <consortium name="Genoscope - CEA"/>
            <person name="William W."/>
        </authorList>
    </citation>
    <scope>NUCLEOTIDE SEQUENCE [LARGE SCALE GENOMIC DNA]</scope>
</reference>
<feature type="domain" description="SH3" evidence="4">
    <location>
        <begin position="234"/>
        <end position="294"/>
    </location>
</feature>